<accession>A0AB33Z4F2</accession>
<keyword evidence="3" id="KW-0408">Iron</keyword>
<dbReference type="Gene3D" id="3.40.50.700">
    <property type="entry name" value="NADH:ubiquinone oxidoreductase-like, 20kDa subunit"/>
    <property type="match status" value="1"/>
</dbReference>
<name>A0AB33Z4F2_9GAMM</name>
<dbReference type="EMBL" id="ASHL01000001">
    <property type="protein sequence ID" value="EPD14022.1"/>
    <property type="molecule type" value="Genomic_DNA"/>
</dbReference>
<organism evidence="5 6">
    <name type="scientific">Cycloclasticus pugetii</name>
    <dbReference type="NCBI Taxonomy" id="34068"/>
    <lineage>
        <taxon>Bacteria</taxon>
        <taxon>Pseudomonadati</taxon>
        <taxon>Pseudomonadota</taxon>
        <taxon>Gammaproteobacteria</taxon>
        <taxon>Thiotrichales</taxon>
        <taxon>Piscirickettsiaceae</taxon>
        <taxon>Cycloclasticus</taxon>
    </lineage>
</organism>
<keyword evidence="3" id="KW-0479">Metal-binding</keyword>
<evidence type="ECO:0000256" key="1">
    <source>
        <dbReference type="ARBA" id="ARBA00001927"/>
    </source>
</evidence>
<dbReference type="GO" id="GO:0016491">
    <property type="term" value="F:oxidoreductase activity"/>
    <property type="evidence" value="ECO:0007669"/>
    <property type="project" value="UniProtKB-KW"/>
</dbReference>
<protein>
    <submittedName>
        <fullName evidence="5">NAD-reducing hydrogenase subunit delta</fullName>
    </submittedName>
</protein>
<keyword evidence="6" id="KW-1185">Reference proteome</keyword>
<evidence type="ECO:0000313" key="5">
    <source>
        <dbReference type="EMBL" id="EPD14022.1"/>
    </source>
</evidence>
<sequence length="179" mass="19495">MTAKISIATTSLAGCFGCHMSLLDIDERITDLAEVAVFDRSPLTDIKNCHHSDIGLIEGGVCNAENVHVLREFRKNCKTLIAVGACAINGGLPALRNKISLKECLEESYIDGLGVVNPQIPNDPELPLLLDKVYPIHEIVKVDYSLPGCPPSADGIWTFITDLLAGREPTLPDELMHYD</sequence>
<dbReference type="PROSITE" id="PS51257">
    <property type="entry name" value="PROKAR_LIPOPROTEIN"/>
    <property type="match status" value="1"/>
</dbReference>
<dbReference type="InterPro" id="IPR006137">
    <property type="entry name" value="NADH_UbQ_OxRdtase-like_20kDa"/>
</dbReference>
<comment type="cofactor">
    <cofactor evidence="1">
        <name>[3Fe-4S] cluster</name>
        <dbReference type="ChEBI" id="CHEBI:21137"/>
    </cofactor>
</comment>
<dbReference type="InterPro" id="IPR051349">
    <property type="entry name" value="Hydrogenase_assoc-protein"/>
</dbReference>
<comment type="caution">
    <text evidence="5">The sequence shown here is derived from an EMBL/GenBank/DDBJ whole genome shotgun (WGS) entry which is preliminary data.</text>
</comment>
<evidence type="ECO:0000256" key="2">
    <source>
        <dbReference type="ARBA" id="ARBA00023002"/>
    </source>
</evidence>
<feature type="domain" description="NADH:ubiquinone oxidoreductase-like 20kDa subunit" evidence="4">
    <location>
        <begin position="15"/>
        <end position="162"/>
    </location>
</feature>
<dbReference type="SUPFAM" id="SSF56770">
    <property type="entry name" value="HydA/Nqo6-like"/>
    <property type="match status" value="1"/>
</dbReference>
<keyword evidence="2" id="KW-0560">Oxidoreductase</keyword>
<dbReference type="AlphaFoldDB" id="A0AB33Z4F2"/>
<dbReference type="Pfam" id="PF01058">
    <property type="entry name" value="Oxidored_q6"/>
    <property type="match status" value="1"/>
</dbReference>
<dbReference type="Proteomes" id="UP000015462">
    <property type="component" value="Unassembled WGS sequence"/>
</dbReference>
<dbReference type="RefSeq" id="WP_016389592.1">
    <property type="nucleotide sequence ID" value="NZ_KE646805.1"/>
</dbReference>
<dbReference type="GO" id="GO:0051538">
    <property type="term" value="F:3 iron, 4 sulfur cluster binding"/>
    <property type="evidence" value="ECO:0007669"/>
    <property type="project" value="UniProtKB-KW"/>
</dbReference>
<reference evidence="5 6" key="1">
    <citation type="journal article" date="2013" name="Genome Announc.">
        <title>Genome Sequence of the Pyrene- and Fluoranthene-Degrading Bacterium Cycloclasticus sp. Strain PY97M.</title>
        <authorList>
            <person name="Cui Z."/>
            <person name="Xu G."/>
            <person name="Li Q."/>
            <person name="Gao W."/>
            <person name="Zheng L."/>
        </authorList>
    </citation>
    <scope>NUCLEOTIDE SEQUENCE [LARGE SCALE GENOMIC DNA]</scope>
    <source>
        <strain evidence="5 6">PY97M</strain>
    </source>
</reference>
<evidence type="ECO:0000259" key="4">
    <source>
        <dbReference type="Pfam" id="PF01058"/>
    </source>
</evidence>
<keyword evidence="3" id="KW-0003">3Fe-4S</keyword>
<keyword evidence="3" id="KW-0411">Iron-sulfur</keyword>
<evidence type="ECO:0000256" key="3">
    <source>
        <dbReference type="ARBA" id="ARBA00023291"/>
    </source>
</evidence>
<dbReference type="InterPro" id="IPR037024">
    <property type="entry name" value="NiFe_Hase_small_N_sf"/>
</dbReference>
<proteinExistence type="predicted"/>
<evidence type="ECO:0000313" key="6">
    <source>
        <dbReference type="Proteomes" id="UP000015462"/>
    </source>
</evidence>
<dbReference type="PANTHER" id="PTHR42845">
    <property type="entry name" value="COENZYME F420-REDUCING HYDROGENASE, GAMMA SUBUNIT"/>
    <property type="match status" value="1"/>
</dbReference>
<dbReference type="PANTHER" id="PTHR42845:SF1">
    <property type="entry name" value="HYDROGENASE SMALL SUBUNIT"/>
    <property type="match status" value="1"/>
</dbReference>
<gene>
    <name evidence="5" type="ORF">L196_00945</name>
</gene>